<gene>
    <name evidence="4" type="ORF">OF850_08330</name>
</gene>
<dbReference type="Proteomes" id="UP001526430">
    <property type="component" value="Unassembled WGS sequence"/>
</dbReference>
<organism evidence="4 5">
    <name type="scientific">Sabulicella glaciei</name>
    <dbReference type="NCBI Taxonomy" id="2984948"/>
    <lineage>
        <taxon>Bacteria</taxon>
        <taxon>Pseudomonadati</taxon>
        <taxon>Pseudomonadota</taxon>
        <taxon>Alphaproteobacteria</taxon>
        <taxon>Acetobacterales</taxon>
        <taxon>Acetobacteraceae</taxon>
        <taxon>Sabulicella</taxon>
    </lineage>
</organism>
<proteinExistence type="predicted"/>
<dbReference type="PRINTS" id="PR00111">
    <property type="entry name" value="ABHYDROLASE"/>
</dbReference>
<keyword evidence="2" id="KW-0732">Signal</keyword>
<feature type="domain" description="AB hydrolase-1" evidence="3">
    <location>
        <begin position="68"/>
        <end position="305"/>
    </location>
</feature>
<evidence type="ECO:0000259" key="3">
    <source>
        <dbReference type="Pfam" id="PF00561"/>
    </source>
</evidence>
<sequence>MILPLPSRRAAMALGLGLAALPLAARAQSYPTPREESWIARDFRFHTGEVMPELRLHYTTIGDPRGAPVLVLHGTAGSARSLLTPAFAGQLFGPGQPLDAARHFIILPDALGAGRSSKPSDGLRARFPRYNYADMVSAQHRLVTEGLGIERLRLVIGNSMGGMHAWLWGVTYPDMMEALVPMASQPTAMSGRNWMMRRLLVESIRQDPAYQDGNYTTQPASLRLANVFYATGTNGGTLRLQQQAATREAADRLVEARLAARVTADANDFVYQWDSSRDYDPEPLLDRIRARVLAVNAADDERNPPETGLMEAAMRRVPRGRLLLLPAGAESLGHGTTGQARFWAEELRAFLAERE</sequence>
<dbReference type="InterPro" id="IPR008220">
    <property type="entry name" value="HAT_MetX-like"/>
</dbReference>
<accession>A0ABT3NUQ6</accession>
<feature type="signal peptide" evidence="2">
    <location>
        <begin position="1"/>
        <end position="27"/>
    </location>
</feature>
<dbReference type="PANTHER" id="PTHR32268">
    <property type="entry name" value="HOMOSERINE O-ACETYLTRANSFERASE"/>
    <property type="match status" value="1"/>
</dbReference>
<evidence type="ECO:0000313" key="5">
    <source>
        <dbReference type="Proteomes" id="UP001526430"/>
    </source>
</evidence>
<dbReference type="SUPFAM" id="SSF53474">
    <property type="entry name" value="alpha/beta-Hydrolases"/>
    <property type="match status" value="1"/>
</dbReference>
<dbReference type="Gene3D" id="3.40.50.1820">
    <property type="entry name" value="alpha/beta hydrolase"/>
    <property type="match status" value="1"/>
</dbReference>
<keyword evidence="1" id="KW-0808">Transferase</keyword>
<dbReference type="GO" id="GO:0016787">
    <property type="term" value="F:hydrolase activity"/>
    <property type="evidence" value="ECO:0007669"/>
    <property type="project" value="UniProtKB-KW"/>
</dbReference>
<name>A0ABT3NUQ6_9PROT</name>
<reference evidence="4 5" key="1">
    <citation type="submission" date="2022-10" db="EMBL/GenBank/DDBJ databases">
        <title>Roseococcus glaciei nov., sp. nov., isolated from glacier.</title>
        <authorList>
            <person name="Liu Q."/>
            <person name="Xin Y.-H."/>
        </authorList>
    </citation>
    <scope>NUCLEOTIDE SEQUENCE [LARGE SCALE GENOMIC DNA]</scope>
    <source>
        <strain evidence="4 5">MDT2-1-1</strain>
    </source>
</reference>
<dbReference type="PANTHER" id="PTHR32268:SF11">
    <property type="entry name" value="HOMOSERINE O-ACETYLTRANSFERASE"/>
    <property type="match status" value="1"/>
</dbReference>
<dbReference type="EMBL" id="JAPFQI010000004">
    <property type="protein sequence ID" value="MCW8085628.1"/>
    <property type="molecule type" value="Genomic_DNA"/>
</dbReference>
<dbReference type="InterPro" id="IPR029058">
    <property type="entry name" value="AB_hydrolase_fold"/>
</dbReference>
<dbReference type="NCBIfam" id="NF005071">
    <property type="entry name" value="PRK06489.1"/>
    <property type="match status" value="1"/>
</dbReference>
<evidence type="ECO:0000256" key="1">
    <source>
        <dbReference type="ARBA" id="ARBA00022679"/>
    </source>
</evidence>
<protein>
    <submittedName>
        <fullName evidence="4">Alpha/beta fold hydrolase</fullName>
    </submittedName>
</protein>
<feature type="chain" id="PRO_5045957266" evidence="2">
    <location>
        <begin position="28"/>
        <end position="355"/>
    </location>
</feature>
<evidence type="ECO:0000256" key="2">
    <source>
        <dbReference type="SAM" id="SignalP"/>
    </source>
</evidence>
<dbReference type="PIRSF" id="PIRSF000443">
    <property type="entry name" value="Homoser_Ac_trans"/>
    <property type="match status" value="1"/>
</dbReference>
<evidence type="ECO:0000313" key="4">
    <source>
        <dbReference type="EMBL" id="MCW8085628.1"/>
    </source>
</evidence>
<dbReference type="Pfam" id="PF00561">
    <property type="entry name" value="Abhydrolase_1"/>
    <property type="match status" value="1"/>
</dbReference>
<comment type="caution">
    <text evidence="4">The sequence shown here is derived from an EMBL/GenBank/DDBJ whole genome shotgun (WGS) entry which is preliminary data.</text>
</comment>
<keyword evidence="5" id="KW-1185">Reference proteome</keyword>
<keyword evidence="4" id="KW-0378">Hydrolase</keyword>
<dbReference type="InterPro" id="IPR000073">
    <property type="entry name" value="AB_hydrolase_1"/>
</dbReference>
<dbReference type="RefSeq" id="WP_301589542.1">
    <property type="nucleotide sequence ID" value="NZ_JAPFQI010000004.1"/>
</dbReference>